<dbReference type="AlphaFoldDB" id="Q6MPZ1"/>
<evidence type="ECO:0000256" key="1">
    <source>
        <dbReference type="SAM" id="Coils"/>
    </source>
</evidence>
<dbReference type="eggNOG" id="ENOG5032J47">
    <property type="taxonomic scope" value="Bacteria"/>
</dbReference>
<gene>
    <name evidence="3" type="ordered locus">Bd0697</name>
</gene>
<protein>
    <submittedName>
        <fullName evidence="3">Putative actin-binding protein</fullName>
    </submittedName>
</protein>
<evidence type="ECO:0000256" key="2">
    <source>
        <dbReference type="SAM" id="MobiDB-lite"/>
    </source>
</evidence>
<keyword evidence="4" id="KW-1185">Reference proteome</keyword>
<accession>Q6MPZ1</accession>
<keyword evidence="1" id="KW-0175">Coiled coil</keyword>
<feature type="compositionally biased region" description="Basic residues" evidence="2">
    <location>
        <begin position="130"/>
        <end position="141"/>
    </location>
</feature>
<name>Q6MPZ1_BDEBA</name>
<feature type="region of interest" description="Disordered" evidence="2">
    <location>
        <begin position="128"/>
        <end position="170"/>
    </location>
</feature>
<feature type="coiled-coil region" evidence="1">
    <location>
        <begin position="87"/>
        <end position="121"/>
    </location>
</feature>
<dbReference type="EMBL" id="BX842647">
    <property type="protein sequence ID" value="CAE78656.1"/>
    <property type="molecule type" value="Genomic_DNA"/>
</dbReference>
<dbReference type="HOGENOM" id="CLU_1583312_0_0_7"/>
<dbReference type="STRING" id="264462.Bd0697"/>
<reference evidence="3 4" key="1">
    <citation type="journal article" date="2004" name="Science">
        <title>A predator unmasked: life cycle of Bdellovibrio bacteriovorus from a genomic perspective.</title>
        <authorList>
            <person name="Rendulic S."/>
            <person name="Jagtap P."/>
            <person name="Rosinus A."/>
            <person name="Eppinger M."/>
            <person name="Baar C."/>
            <person name="Lanz C."/>
            <person name="Keller H."/>
            <person name="Lambert C."/>
            <person name="Evans K.J."/>
            <person name="Goesmann A."/>
            <person name="Meyer F."/>
            <person name="Sockett R.E."/>
            <person name="Schuster S.C."/>
        </authorList>
    </citation>
    <scope>NUCLEOTIDE SEQUENCE [LARGE SCALE GENOMIC DNA]</scope>
    <source>
        <strain evidence="4">ATCC 15356 / DSM 50701 / NCIMB 9529 / HD100</strain>
    </source>
</reference>
<proteinExistence type="predicted"/>
<dbReference type="Proteomes" id="UP000008080">
    <property type="component" value="Chromosome"/>
</dbReference>
<organism evidence="3 4">
    <name type="scientific">Bdellovibrio bacteriovorus (strain ATCC 15356 / DSM 50701 / NCIMB 9529 / HD100)</name>
    <dbReference type="NCBI Taxonomy" id="264462"/>
    <lineage>
        <taxon>Bacteria</taxon>
        <taxon>Pseudomonadati</taxon>
        <taxon>Bdellovibrionota</taxon>
        <taxon>Bdellovibrionia</taxon>
        <taxon>Bdellovibrionales</taxon>
        <taxon>Pseudobdellovibrionaceae</taxon>
        <taxon>Bdellovibrio</taxon>
    </lineage>
</organism>
<evidence type="ECO:0000313" key="3">
    <source>
        <dbReference type="EMBL" id="CAE78656.1"/>
    </source>
</evidence>
<feature type="compositionally biased region" description="Basic residues" evidence="2">
    <location>
        <begin position="148"/>
        <end position="170"/>
    </location>
</feature>
<sequence length="170" mass="19145">MRVYVGNVNKGDLVATAAFQKILENLSGNKNVQNLLESFQKLSDEIKKKESELKGRFDQEKEDKIELAWKKYQEIVKVLSTSEAKLEKEVNSTISKIKKSADDLEKNIQAYKKKAIVQKTKLEKSLFKKQTTKKASSKKAAAKPAATTKKKATVKKAAVKKTTKKVSKKK</sequence>
<evidence type="ECO:0000313" key="4">
    <source>
        <dbReference type="Proteomes" id="UP000008080"/>
    </source>
</evidence>
<dbReference type="KEGG" id="bba:Bd0697"/>